<evidence type="ECO:0000313" key="3">
    <source>
        <dbReference type="Proteomes" id="UP000648075"/>
    </source>
</evidence>
<dbReference type="CDD" id="cd00267">
    <property type="entry name" value="ABC_ATPase"/>
    <property type="match status" value="1"/>
</dbReference>
<dbReference type="InterPro" id="IPR003593">
    <property type="entry name" value="AAA+_ATPase"/>
</dbReference>
<dbReference type="InterPro" id="IPR003959">
    <property type="entry name" value="ATPase_AAA_core"/>
</dbReference>
<dbReference type="AlphaFoldDB" id="A0A918UGT7"/>
<name>A0A918UGT7_9SPHN</name>
<sequence length="557" mass="62224">MIRIERVSVLIKELRLRFGAGQESGPLVLDEPAVTIFVGPNNSGKSMVLREIAEFSRHGDTHRTILGGLKFRKQSVEEIDAILEVWIDDSRSPGEMDYPDHEYLKFGAWRTLIHVPDFRRVLQNPEEDTNFFAEQYAAHHMLILDGPSRIGLTAAQERGDLKDPQSTFARLLTDDPRRESLRDVLFDAFGLYLGMDISEGASIHLRYGNSAPPNERTVEDATLEWMRNARPVHQWSDGMKAFTGMLLVLRAGDPKIIIIDEPEAFLHPTLAYKLGREIAQTASQGEKQVFVSTHSSQFLMGAIQSGAKINVVRLTYQQGSATARMLSNDDIRVMMQEPLLRSANALSGVFYEGVVVAEADADRAFYQELNERLLAGESGRGAPNTLFLNANGKDSVNKIVGPLRALGIPVAAILDIDALNPETNFPVLLKATNYPKPHRSISSERVDVWSDLVSNDKKPKSDGGIALLTGAAKEKAENLFDRLDQYGLFVTRHGEVEHWLPELNVARSKRWLRNIFEALGNDPKAPNYVHPDDDDVWAFLDKVGAWIKDKGRRGIPL</sequence>
<proteinExistence type="predicted"/>
<dbReference type="Pfam" id="PF13304">
    <property type="entry name" value="AAA_21"/>
    <property type="match status" value="1"/>
</dbReference>
<dbReference type="InterPro" id="IPR034139">
    <property type="entry name" value="TOPRIM_OLD"/>
</dbReference>
<protein>
    <recommendedName>
        <fullName evidence="1">AAA+ ATPase domain-containing protein</fullName>
    </recommendedName>
</protein>
<dbReference type="Proteomes" id="UP000648075">
    <property type="component" value="Unassembled WGS sequence"/>
</dbReference>
<dbReference type="Gene3D" id="3.40.50.300">
    <property type="entry name" value="P-loop containing nucleotide triphosphate hydrolases"/>
    <property type="match status" value="1"/>
</dbReference>
<organism evidence="2 3">
    <name type="scientific">Novosphingobium colocasiae</name>
    <dbReference type="NCBI Taxonomy" id="1256513"/>
    <lineage>
        <taxon>Bacteria</taxon>
        <taxon>Pseudomonadati</taxon>
        <taxon>Pseudomonadota</taxon>
        <taxon>Alphaproteobacteria</taxon>
        <taxon>Sphingomonadales</taxon>
        <taxon>Sphingomonadaceae</taxon>
        <taxon>Novosphingobium</taxon>
    </lineage>
</organism>
<dbReference type="GO" id="GO:0005524">
    <property type="term" value="F:ATP binding"/>
    <property type="evidence" value="ECO:0007669"/>
    <property type="project" value="InterPro"/>
</dbReference>
<evidence type="ECO:0000313" key="2">
    <source>
        <dbReference type="EMBL" id="GGZ05970.1"/>
    </source>
</evidence>
<dbReference type="SUPFAM" id="SSF52540">
    <property type="entry name" value="P-loop containing nucleoside triphosphate hydrolases"/>
    <property type="match status" value="1"/>
</dbReference>
<comment type="caution">
    <text evidence="2">The sequence shown here is derived from an EMBL/GenBank/DDBJ whole genome shotgun (WGS) entry which is preliminary data.</text>
</comment>
<feature type="domain" description="AAA+ ATPase" evidence="1">
    <location>
        <begin position="31"/>
        <end position="315"/>
    </location>
</feature>
<reference evidence="2" key="1">
    <citation type="journal article" date="2014" name="Int. J. Syst. Evol. Microbiol.">
        <title>Complete genome sequence of Corynebacterium casei LMG S-19264T (=DSM 44701T), isolated from a smear-ripened cheese.</title>
        <authorList>
            <consortium name="US DOE Joint Genome Institute (JGI-PGF)"/>
            <person name="Walter F."/>
            <person name="Albersmeier A."/>
            <person name="Kalinowski J."/>
            <person name="Ruckert C."/>
        </authorList>
    </citation>
    <scope>NUCLEOTIDE SEQUENCE</scope>
    <source>
        <strain evidence="2">KCTC 32255</strain>
    </source>
</reference>
<dbReference type="InterPro" id="IPR027417">
    <property type="entry name" value="P-loop_NTPase"/>
</dbReference>
<dbReference type="GO" id="GO:0016887">
    <property type="term" value="F:ATP hydrolysis activity"/>
    <property type="evidence" value="ECO:0007669"/>
    <property type="project" value="InterPro"/>
</dbReference>
<reference evidence="2" key="2">
    <citation type="submission" date="2020-09" db="EMBL/GenBank/DDBJ databases">
        <authorList>
            <person name="Sun Q."/>
            <person name="Kim S."/>
        </authorList>
    </citation>
    <scope>NUCLEOTIDE SEQUENCE</scope>
    <source>
        <strain evidence="2">KCTC 32255</strain>
    </source>
</reference>
<keyword evidence="3" id="KW-1185">Reference proteome</keyword>
<dbReference type="SMART" id="SM00382">
    <property type="entry name" value="AAA"/>
    <property type="match status" value="1"/>
</dbReference>
<evidence type="ECO:0000259" key="1">
    <source>
        <dbReference type="SMART" id="SM00382"/>
    </source>
</evidence>
<accession>A0A918UGT7</accession>
<dbReference type="Pfam" id="PF20469">
    <property type="entry name" value="OLD-like_TOPRIM"/>
    <property type="match status" value="1"/>
</dbReference>
<gene>
    <name evidence="2" type="ORF">GCM10011614_21010</name>
</gene>
<dbReference type="InterPro" id="IPR051396">
    <property type="entry name" value="Bact_Antivir_Def_Nuclease"/>
</dbReference>
<dbReference type="EMBL" id="BMZA01000007">
    <property type="protein sequence ID" value="GGZ05970.1"/>
    <property type="molecule type" value="Genomic_DNA"/>
</dbReference>
<dbReference type="PANTHER" id="PTHR43581:SF4">
    <property type="entry name" value="ATP_GTP PHOSPHATASE"/>
    <property type="match status" value="1"/>
</dbReference>
<dbReference type="PANTHER" id="PTHR43581">
    <property type="entry name" value="ATP/GTP PHOSPHATASE"/>
    <property type="match status" value="1"/>
</dbReference>